<evidence type="ECO:0000256" key="2">
    <source>
        <dbReference type="ARBA" id="ARBA00005466"/>
    </source>
</evidence>
<dbReference type="Gene3D" id="3.40.462.20">
    <property type="match status" value="1"/>
</dbReference>
<evidence type="ECO:0000256" key="3">
    <source>
        <dbReference type="ARBA" id="ARBA00022630"/>
    </source>
</evidence>
<keyword evidence="4" id="KW-0274">FAD</keyword>
<keyword evidence="9" id="KW-1185">Reference proteome</keyword>
<dbReference type="Pfam" id="PF01565">
    <property type="entry name" value="FAD_binding_4"/>
    <property type="match status" value="1"/>
</dbReference>
<protein>
    <submittedName>
        <fullName evidence="8">6-hydroxy-D-nicotine oxidase</fullName>
    </submittedName>
</protein>
<dbReference type="RefSeq" id="XP_060279229.1">
    <property type="nucleotide sequence ID" value="XM_060429107.1"/>
</dbReference>
<dbReference type="SUPFAM" id="SSF56176">
    <property type="entry name" value="FAD-binding/transporter-associated domain-like"/>
    <property type="match status" value="1"/>
</dbReference>
<feature type="domain" description="FAD-binding PCMH-type" evidence="7">
    <location>
        <begin position="64"/>
        <end position="235"/>
    </location>
</feature>
<dbReference type="InterPro" id="IPR006094">
    <property type="entry name" value="Oxid_FAD_bind_N"/>
</dbReference>
<organism evidence="8 9">
    <name type="scientific">Phialemonium atrogriseum</name>
    <dbReference type="NCBI Taxonomy" id="1093897"/>
    <lineage>
        <taxon>Eukaryota</taxon>
        <taxon>Fungi</taxon>
        <taxon>Dikarya</taxon>
        <taxon>Ascomycota</taxon>
        <taxon>Pezizomycotina</taxon>
        <taxon>Sordariomycetes</taxon>
        <taxon>Sordariomycetidae</taxon>
        <taxon>Cephalothecales</taxon>
        <taxon>Cephalothecaceae</taxon>
        <taxon>Phialemonium</taxon>
    </lineage>
</organism>
<comment type="cofactor">
    <cofactor evidence="1">
        <name>FAD</name>
        <dbReference type="ChEBI" id="CHEBI:57692"/>
    </cofactor>
</comment>
<comment type="similarity">
    <text evidence="2">Belongs to the oxygen-dependent FAD-linked oxidoreductase family.</text>
</comment>
<dbReference type="InterPro" id="IPR016164">
    <property type="entry name" value="FAD-linked_Oxase-like_C"/>
</dbReference>
<feature type="signal peptide" evidence="6">
    <location>
        <begin position="1"/>
        <end position="21"/>
    </location>
</feature>
<dbReference type="Gene3D" id="3.30.465.10">
    <property type="match status" value="1"/>
</dbReference>
<dbReference type="PROSITE" id="PS51387">
    <property type="entry name" value="FAD_PCMH"/>
    <property type="match status" value="1"/>
</dbReference>
<dbReference type="InterPro" id="IPR036318">
    <property type="entry name" value="FAD-bd_PCMH-like_sf"/>
</dbReference>
<feature type="chain" id="PRO_5042541372" evidence="6">
    <location>
        <begin position="22"/>
        <end position="502"/>
    </location>
</feature>
<evidence type="ECO:0000256" key="4">
    <source>
        <dbReference type="ARBA" id="ARBA00022827"/>
    </source>
</evidence>
<dbReference type="GeneID" id="85312294"/>
<dbReference type="GO" id="GO:0071949">
    <property type="term" value="F:FAD binding"/>
    <property type="evidence" value="ECO:0007669"/>
    <property type="project" value="InterPro"/>
</dbReference>
<evidence type="ECO:0000313" key="8">
    <source>
        <dbReference type="EMBL" id="KAK1763016.1"/>
    </source>
</evidence>
<keyword evidence="5" id="KW-0560">Oxidoreductase</keyword>
<evidence type="ECO:0000256" key="1">
    <source>
        <dbReference type="ARBA" id="ARBA00001974"/>
    </source>
</evidence>
<evidence type="ECO:0000259" key="7">
    <source>
        <dbReference type="PROSITE" id="PS51387"/>
    </source>
</evidence>
<dbReference type="Proteomes" id="UP001244011">
    <property type="component" value="Unassembled WGS sequence"/>
</dbReference>
<name>A0AAJ0FBY6_9PEZI</name>
<gene>
    <name evidence="8" type="ORF">QBC33DRAFT_550742</name>
</gene>
<accession>A0AAJ0FBY6</accession>
<dbReference type="GO" id="GO:0016491">
    <property type="term" value="F:oxidoreductase activity"/>
    <property type="evidence" value="ECO:0007669"/>
    <property type="project" value="UniProtKB-KW"/>
</dbReference>
<dbReference type="InterPro" id="IPR016166">
    <property type="entry name" value="FAD-bd_PCMH"/>
</dbReference>
<dbReference type="EMBL" id="MU839031">
    <property type="protein sequence ID" value="KAK1763016.1"/>
    <property type="molecule type" value="Genomic_DNA"/>
</dbReference>
<keyword evidence="3" id="KW-0285">Flavoprotein</keyword>
<evidence type="ECO:0000313" key="9">
    <source>
        <dbReference type="Proteomes" id="UP001244011"/>
    </source>
</evidence>
<proteinExistence type="inferred from homology"/>
<dbReference type="PANTHER" id="PTHR42973">
    <property type="entry name" value="BINDING OXIDOREDUCTASE, PUTATIVE (AFU_ORTHOLOGUE AFUA_1G17690)-RELATED"/>
    <property type="match status" value="1"/>
</dbReference>
<dbReference type="PANTHER" id="PTHR42973:SF9">
    <property type="entry name" value="FAD-BINDING PCMH-TYPE DOMAIN-CONTAINING PROTEIN-RELATED"/>
    <property type="match status" value="1"/>
</dbReference>
<sequence length="502" mass="54592">MRIASLAIQLQLLLLSIAVHAQISSRDGDISSELGPLLSRDATITLPSSPNWPPLLVRAASPRIHPNYVAVVEVATEGDVQQTILYANRHGMPFLAVSGTHGWPSTLNNLDGGIQINMRKLNHTRVHCDGKTATAGGGVMQYEITASLFEQGKQAVTGICECVSAIGPLLGGGHSMLQGRHGFAADNLISARLVLANGSAVTVSAEQNPDLFWAVRGAGHNFGIVTSFDLKLYDVAEGGWTMVAFSFTQDKLEAFFDTWNQVEVAHEDPGLLVLNGVMARDDSLDTDHPVINLQLLYEGDNNAAADDYAAAFRALGPVAETTVTDIAWGDLFDVGGFGLESPVCRKNENILGYPNSFAQWNGSAMRRGFDLFSEITADETFSTSAWLLESYGWNGVQAVPESANAVAPEERSNHILTSPILWWPGDDEQDRLKAIAYGENMQKAVRDEGSAPHSYVNYAVGSEELQEVYGQEAARIEKLKTLKRAWDPENRFGFYMPIQPRS</sequence>
<reference evidence="8" key="1">
    <citation type="submission" date="2023-06" db="EMBL/GenBank/DDBJ databases">
        <title>Genome-scale phylogeny and comparative genomics of the fungal order Sordariales.</title>
        <authorList>
            <consortium name="Lawrence Berkeley National Laboratory"/>
            <person name="Hensen N."/>
            <person name="Bonometti L."/>
            <person name="Westerberg I."/>
            <person name="Brannstrom I.O."/>
            <person name="Guillou S."/>
            <person name="Cros-Aarteil S."/>
            <person name="Calhoun S."/>
            <person name="Haridas S."/>
            <person name="Kuo A."/>
            <person name="Mondo S."/>
            <person name="Pangilinan J."/>
            <person name="Riley R."/>
            <person name="Labutti K."/>
            <person name="Andreopoulos B."/>
            <person name="Lipzen A."/>
            <person name="Chen C."/>
            <person name="Yanf M."/>
            <person name="Daum C."/>
            <person name="Ng V."/>
            <person name="Clum A."/>
            <person name="Steindorff A."/>
            <person name="Ohm R."/>
            <person name="Martin F."/>
            <person name="Silar P."/>
            <person name="Natvig D."/>
            <person name="Lalanne C."/>
            <person name="Gautier V."/>
            <person name="Ament-Velasquez S.L."/>
            <person name="Kruys A."/>
            <person name="Hutchinson M.I."/>
            <person name="Powell A.J."/>
            <person name="Barry K."/>
            <person name="Miller A.N."/>
            <person name="Grigoriev I.V."/>
            <person name="Debuchy R."/>
            <person name="Gladieux P."/>
            <person name="Thoren M.H."/>
            <person name="Johannesson H."/>
        </authorList>
    </citation>
    <scope>NUCLEOTIDE SEQUENCE</scope>
    <source>
        <strain evidence="8">8032-3</strain>
    </source>
</reference>
<dbReference type="InterPro" id="IPR016169">
    <property type="entry name" value="FAD-bd_PCMH_sub2"/>
</dbReference>
<keyword evidence="6" id="KW-0732">Signal</keyword>
<dbReference type="InterPro" id="IPR050416">
    <property type="entry name" value="FAD-linked_Oxidoreductase"/>
</dbReference>
<dbReference type="SUPFAM" id="SSF55103">
    <property type="entry name" value="FAD-linked oxidases, C-terminal domain"/>
    <property type="match status" value="1"/>
</dbReference>
<dbReference type="AlphaFoldDB" id="A0AAJ0FBY6"/>
<evidence type="ECO:0000256" key="6">
    <source>
        <dbReference type="SAM" id="SignalP"/>
    </source>
</evidence>
<comment type="caution">
    <text evidence="8">The sequence shown here is derived from an EMBL/GenBank/DDBJ whole genome shotgun (WGS) entry which is preliminary data.</text>
</comment>
<evidence type="ECO:0000256" key="5">
    <source>
        <dbReference type="ARBA" id="ARBA00023002"/>
    </source>
</evidence>